<dbReference type="EMBL" id="JAIWYP010000005">
    <property type="protein sequence ID" value="KAH3817113.1"/>
    <property type="molecule type" value="Genomic_DNA"/>
</dbReference>
<evidence type="ECO:0000313" key="1">
    <source>
        <dbReference type="EMBL" id="KAH3817113.1"/>
    </source>
</evidence>
<gene>
    <name evidence="1" type="ORF">DPMN_118642</name>
</gene>
<reference evidence="1" key="2">
    <citation type="submission" date="2020-11" db="EMBL/GenBank/DDBJ databases">
        <authorList>
            <person name="McCartney M.A."/>
            <person name="Auch B."/>
            <person name="Kono T."/>
            <person name="Mallez S."/>
            <person name="Becker A."/>
            <person name="Gohl D.M."/>
            <person name="Silverstein K.A.T."/>
            <person name="Koren S."/>
            <person name="Bechman K.B."/>
            <person name="Herman A."/>
            <person name="Abrahante J.E."/>
            <person name="Garbe J."/>
        </authorList>
    </citation>
    <scope>NUCLEOTIDE SEQUENCE</scope>
    <source>
        <strain evidence="1">Duluth1</strain>
        <tissue evidence="1">Whole animal</tissue>
    </source>
</reference>
<dbReference type="AlphaFoldDB" id="A0A9D4JQF4"/>
<reference evidence="1" key="1">
    <citation type="journal article" date="2019" name="bioRxiv">
        <title>The Genome of the Zebra Mussel, Dreissena polymorpha: A Resource for Invasive Species Research.</title>
        <authorList>
            <person name="McCartney M.A."/>
            <person name="Auch B."/>
            <person name="Kono T."/>
            <person name="Mallez S."/>
            <person name="Zhang Y."/>
            <person name="Obille A."/>
            <person name="Becker A."/>
            <person name="Abrahante J.E."/>
            <person name="Garbe J."/>
            <person name="Badalamenti J.P."/>
            <person name="Herman A."/>
            <person name="Mangelson H."/>
            <person name="Liachko I."/>
            <person name="Sullivan S."/>
            <person name="Sone E.D."/>
            <person name="Koren S."/>
            <person name="Silverstein K.A.T."/>
            <person name="Beckman K.B."/>
            <person name="Gohl D.M."/>
        </authorList>
    </citation>
    <scope>NUCLEOTIDE SEQUENCE</scope>
    <source>
        <strain evidence="1">Duluth1</strain>
        <tissue evidence="1">Whole animal</tissue>
    </source>
</reference>
<name>A0A9D4JQF4_DREPO</name>
<accession>A0A9D4JQF4</accession>
<dbReference type="Proteomes" id="UP000828390">
    <property type="component" value="Unassembled WGS sequence"/>
</dbReference>
<sequence length="57" mass="6149">MMLVSPSSMSSLSRSANTDATLIGCSGTSRSTRRISSFCGTDHICSQKQDQEYITTL</sequence>
<comment type="caution">
    <text evidence="1">The sequence shown here is derived from an EMBL/GenBank/DDBJ whole genome shotgun (WGS) entry which is preliminary data.</text>
</comment>
<proteinExistence type="predicted"/>
<protein>
    <submittedName>
        <fullName evidence="1">Uncharacterized protein</fullName>
    </submittedName>
</protein>
<evidence type="ECO:0000313" key="2">
    <source>
        <dbReference type="Proteomes" id="UP000828390"/>
    </source>
</evidence>
<keyword evidence="2" id="KW-1185">Reference proteome</keyword>
<organism evidence="1 2">
    <name type="scientific">Dreissena polymorpha</name>
    <name type="common">Zebra mussel</name>
    <name type="synonym">Mytilus polymorpha</name>
    <dbReference type="NCBI Taxonomy" id="45954"/>
    <lineage>
        <taxon>Eukaryota</taxon>
        <taxon>Metazoa</taxon>
        <taxon>Spiralia</taxon>
        <taxon>Lophotrochozoa</taxon>
        <taxon>Mollusca</taxon>
        <taxon>Bivalvia</taxon>
        <taxon>Autobranchia</taxon>
        <taxon>Heteroconchia</taxon>
        <taxon>Euheterodonta</taxon>
        <taxon>Imparidentia</taxon>
        <taxon>Neoheterodontei</taxon>
        <taxon>Myida</taxon>
        <taxon>Dreissenoidea</taxon>
        <taxon>Dreissenidae</taxon>
        <taxon>Dreissena</taxon>
    </lineage>
</organism>